<keyword evidence="2" id="KW-1003">Cell membrane</keyword>
<comment type="similarity">
    <text evidence="6">Belongs to the ThrE exporter (TC 2.A.79) family.</text>
</comment>
<protein>
    <submittedName>
        <fullName evidence="9">Putative integral membrane protein</fullName>
    </submittedName>
</protein>
<dbReference type="HOGENOM" id="CLU_070277_1_0_7"/>
<evidence type="ECO:0000256" key="6">
    <source>
        <dbReference type="ARBA" id="ARBA00034125"/>
    </source>
</evidence>
<sequence length="211" mass="23353">MFIMIKSITISVYNKENIDERFTMVKETTPRPINLAMVSELSALSWAVCDENLNLDEAKAIYSHILEQKGSKLILSLIFIGTAFGAFCKLFGGDLFSIIFVIFGTMCGVSVRYFLSKNNVELRVIYVICAFISSFVAYLAYRFGLSNTPTAAISSSILYLFPGIMLLNSVFDILDRNVLIGLARMINASILIICMSIGIYITLSITSLGLS</sequence>
<evidence type="ECO:0000256" key="7">
    <source>
        <dbReference type="SAM" id="Phobius"/>
    </source>
</evidence>
<evidence type="ECO:0000256" key="3">
    <source>
        <dbReference type="ARBA" id="ARBA00022692"/>
    </source>
</evidence>
<dbReference type="GO" id="GO:0015744">
    <property type="term" value="P:succinate transport"/>
    <property type="evidence" value="ECO:0007669"/>
    <property type="project" value="TreeGrafter"/>
</dbReference>
<evidence type="ECO:0000256" key="2">
    <source>
        <dbReference type="ARBA" id="ARBA00022475"/>
    </source>
</evidence>
<keyword evidence="4 7" id="KW-1133">Transmembrane helix</keyword>
<evidence type="ECO:0000256" key="5">
    <source>
        <dbReference type="ARBA" id="ARBA00023136"/>
    </source>
</evidence>
<evidence type="ECO:0000256" key="4">
    <source>
        <dbReference type="ARBA" id="ARBA00022989"/>
    </source>
</evidence>
<dbReference type="STRING" id="360107.CHAB381_0380"/>
<evidence type="ECO:0000256" key="1">
    <source>
        <dbReference type="ARBA" id="ARBA00004651"/>
    </source>
</evidence>
<dbReference type="InterPro" id="IPR050539">
    <property type="entry name" value="ThrE_Dicarb/AminoAcid_Exp"/>
</dbReference>
<dbReference type="PANTHER" id="PTHR34390:SF2">
    <property type="entry name" value="SUCCINATE TRANSPORTER SUBUNIT YJJP-RELATED"/>
    <property type="match status" value="1"/>
</dbReference>
<dbReference type="InterPro" id="IPR010619">
    <property type="entry name" value="ThrE-like_N"/>
</dbReference>
<evidence type="ECO:0000259" key="8">
    <source>
        <dbReference type="Pfam" id="PF06738"/>
    </source>
</evidence>
<dbReference type="GO" id="GO:0022857">
    <property type="term" value="F:transmembrane transporter activity"/>
    <property type="evidence" value="ECO:0007669"/>
    <property type="project" value="InterPro"/>
</dbReference>
<keyword evidence="10" id="KW-1185">Reference proteome</keyword>
<dbReference type="PANTHER" id="PTHR34390">
    <property type="entry name" value="UPF0442 PROTEIN YJJB-RELATED"/>
    <property type="match status" value="1"/>
</dbReference>
<dbReference type="KEGG" id="cha:CHAB381_0380"/>
<dbReference type="Pfam" id="PF06738">
    <property type="entry name" value="ThrE"/>
    <property type="match status" value="1"/>
</dbReference>
<keyword evidence="3 7" id="KW-0812">Transmembrane</keyword>
<dbReference type="GO" id="GO:0005886">
    <property type="term" value="C:plasma membrane"/>
    <property type="evidence" value="ECO:0007669"/>
    <property type="project" value="UniProtKB-SubCell"/>
</dbReference>
<feature type="transmembrane region" description="Helical" evidence="7">
    <location>
        <begin position="98"/>
        <end position="115"/>
    </location>
</feature>
<gene>
    <name evidence="9" type="ordered locus">CHAB381_0380</name>
</gene>
<name>A7I0E0_CAMHC</name>
<organism evidence="9 10">
    <name type="scientific">Campylobacter hominis (strain ATCC BAA-381 / DSM 21671 / CCUG 45161 / LMG 19568 / NCTC 13146 / CH001A)</name>
    <dbReference type="NCBI Taxonomy" id="360107"/>
    <lineage>
        <taxon>Bacteria</taxon>
        <taxon>Pseudomonadati</taxon>
        <taxon>Campylobacterota</taxon>
        <taxon>Epsilonproteobacteria</taxon>
        <taxon>Campylobacterales</taxon>
        <taxon>Campylobacteraceae</taxon>
        <taxon>Campylobacter</taxon>
    </lineage>
</organism>
<feature type="domain" description="Threonine/serine exporter-like N-terminal" evidence="8">
    <location>
        <begin position="2"/>
        <end position="205"/>
    </location>
</feature>
<feature type="transmembrane region" description="Helical" evidence="7">
    <location>
        <begin position="186"/>
        <end position="210"/>
    </location>
</feature>
<feature type="transmembrane region" description="Helical" evidence="7">
    <location>
        <begin position="153"/>
        <end position="174"/>
    </location>
</feature>
<evidence type="ECO:0000313" key="10">
    <source>
        <dbReference type="Proteomes" id="UP000002407"/>
    </source>
</evidence>
<dbReference type="AlphaFoldDB" id="A7I0E0"/>
<evidence type="ECO:0000313" key="9">
    <source>
        <dbReference type="EMBL" id="ABS50897.1"/>
    </source>
</evidence>
<feature type="transmembrane region" description="Helical" evidence="7">
    <location>
        <begin position="73"/>
        <end position="92"/>
    </location>
</feature>
<keyword evidence="5 7" id="KW-0472">Membrane</keyword>
<dbReference type="EMBL" id="CP000776">
    <property type="protein sequence ID" value="ABS50897.1"/>
    <property type="molecule type" value="Genomic_DNA"/>
</dbReference>
<accession>A7I0E0</accession>
<feature type="transmembrane region" description="Helical" evidence="7">
    <location>
        <begin position="122"/>
        <end position="141"/>
    </location>
</feature>
<reference evidence="10" key="1">
    <citation type="submission" date="2007-07" db="EMBL/GenBank/DDBJ databases">
        <title>Complete genome sequence of Campylobacter hominis ATCC BAA-381, a commensal isolated from the human gastrointestinal tract.</title>
        <authorList>
            <person name="Fouts D.E."/>
            <person name="Mongodin E.F."/>
            <person name="Puiu D."/>
            <person name="Sebastian Y."/>
            <person name="Miller W.G."/>
            <person name="Mandrell R.E."/>
            <person name="Nelson K.E."/>
        </authorList>
    </citation>
    <scope>NUCLEOTIDE SEQUENCE [LARGE SCALE GENOMIC DNA]</scope>
    <source>
        <strain evidence="10">ATCC BAA-381 / LMG 19568 / NCTC 13146 / CH001A</strain>
    </source>
</reference>
<dbReference type="eggNOG" id="COG2966">
    <property type="taxonomic scope" value="Bacteria"/>
</dbReference>
<proteinExistence type="inferred from homology"/>
<dbReference type="Proteomes" id="UP000002407">
    <property type="component" value="Chromosome"/>
</dbReference>
<comment type="subcellular location">
    <subcellularLocation>
        <location evidence="1">Cell membrane</location>
        <topology evidence="1">Multi-pass membrane protein</topology>
    </subcellularLocation>
</comment>